<dbReference type="EMBL" id="JH930471">
    <property type="protein sequence ID" value="EKM56345.1"/>
    <property type="molecule type" value="Genomic_DNA"/>
</dbReference>
<dbReference type="Proteomes" id="UP000008370">
    <property type="component" value="Unassembled WGS sequence"/>
</dbReference>
<dbReference type="GO" id="GO:0003676">
    <property type="term" value="F:nucleic acid binding"/>
    <property type="evidence" value="ECO:0007669"/>
    <property type="project" value="InterPro"/>
</dbReference>
<sequence>VRRGHFGCGKATPYDAEMAALARGLNEVVRDLPGSVTDIHVFADNQAALLSILAAGQGPAQGLSVAACQSVRPWLTASPAHHVHVWWCPGHRGVYWNGVVDKAAGLGAELLDEVSFAYARQCITADAYKVWRADIHRLPYRGRNNLMQVSDFERCKHTSANWFLRTAGRSTTYMARLIRFASGHFPHGAFRERFNFEGNRRCWCGADVETRDHIWFDCDLWIKKHKPPDAEIERMRWGERGDWRETPIALDDVAEFLRLNPIVGTFTWLELVDQALGDRARGEDDSLALLKVDLHTVRRKAAYE</sequence>
<dbReference type="Gene3D" id="3.30.420.10">
    <property type="entry name" value="Ribonuclease H-like superfamily/Ribonuclease H"/>
    <property type="match status" value="1"/>
</dbReference>
<proteinExistence type="predicted"/>
<name>K5WAX9_PHACS</name>
<dbReference type="InterPro" id="IPR012337">
    <property type="entry name" value="RNaseH-like_sf"/>
</dbReference>
<dbReference type="SUPFAM" id="SSF53098">
    <property type="entry name" value="Ribonuclease H-like"/>
    <property type="match status" value="1"/>
</dbReference>
<dbReference type="InterPro" id="IPR036397">
    <property type="entry name" value="RNaseH_sf"/>
</dbReference>
<dbReference type="KEGG" id="pco:PHACADRAFT_71216"/>
<gene>
    <name evidence="1" type="ORF">PHACADRAFT_71216</name>
</gene>
<evidence type="ECO:0000313" key="2">
    <source>
        <dbReference type="Proteomes" id="UP000008370"/>
    </source>
</evidence>
<dbReference type="HOGENOM" id="CLU_056783_0_0_1"/>
<dbReference type="AlphaFoldDB" id="K5WAX9"/>
<keyword evidence="2" id="KW-1185">Reference proteome</keyword>
<dbReference type="RefSeq" id="XP_007394197.1">
    <property type="nucleotide sequence ID" value="XM_007394135.1"/>
</dbReference>
<dbReference type="STRING" id="650164.K5WAX9"/>
<organism evidence="1 2">
    <name type="scientific">Phanerochaete carnosa (strain HHB-10118-sp)</name>
    <name type="common">White-rot fungus</name>
    <name type="synonym">Peniophora carnosa</name>
    <dbReference type="NCBI Taxonomy" id="650164"/>
    <lineage>
        <taxon>Eukaryota</taxon>
        <taxon>Fungi</taxon>
        <taxon>Dikarya</taxon>
        <taxon>Basidiomycota</taxon>
        <taxon>Agaricomycotina</taxon>
        <taxon>Agaricomycetes</taxon>
        <taxon>Polyporales</taxon>
        <taxon>Phanerochaetaceae</taxon>
        <taxon>Phanerochaete</taxon>
    </lineage>
</organism>
<evidence type="ECO:0000313" key="1">
    <source>
        <dbReference type="EMBL" id="EKM56345.1"/>
    </source>
</evidence>
<feature type="non-terminal residue" evidence="1">
    <location>
        <position position="1"/>
    </location>
</feature>
<dbReference type="InParanoid" id="K5WAX9"/>
<reference evidence="1 2" key="1">
    <citation type="journal article" date="2012" name="BMC Genomics">
        <title>Comparative genomics of the white-rot fungi, Phanerochaete carnosa and P. chrysosporium, to elucidate the genetic basis of the distinct wood types they colonize.</title>
        <authorList>
            <person name="Suzuki H."/>
            <person name="MacDonald J."/>
            <person name="Syed K."/>
            <person name="Salamov A."/>
            <person name="Hori C."/>
            <person name="Aerts A."/>
            <person name="Henrissat B."/>
            <person name="Wiebenga A."/>
            <person name="vanKuyk P.A."/>
            <person name="Barry K."/>
            <person name="Lindquist E."/>
            <person name="LaButti K."/>
            <person name="Lapidus A."/>
            <person name="Lucas S."/>
            <person name="Coutinho P."/>
            <person name="Gong Y."/>
            <person name="Samejima M."/>
            <person name="Mahadevan R."/>
            <person name="Abou-Zaid M."/>
            <person name="de Vries R.P."/>
            <person name="Igarashi K."/>
            <person name="Yadav J.S."/>
            <person name="Grigoriev I.V."/>
            <person name="Master E.R."/>
        </authorList>
    </citation>
    <scope>NUCLEOTIDE SEQUENCE [LARGE SCALE GENOMIC DNA]</scope>
    <source>
        <strain evidence="1 2">HHB-10118-sp</strain>
    </source>
</reference>
<dbReference type="CDD" id="cd09276">
    <property type="entry name" value="Rnase_HI_RT_non_LTR"/>
    <property type="match status" value="1"/>
</dbReference>
<dbReference type="OrthoDB" id="2731295at2759"/>
<feature type="non-terminal residue" evidence="1">
    <location>
        <position position="304"/>
    </location>
</feature>
<dbReference type="GeneID" id="18920271"/>
<accession>K5WAX9</accession>
<protein>
    <submittedName>
        <fullName evidence="1">Uncharacterized protein</fullName>
    </submittedName>
</protein>